<dbReference type="Proteomes" id="UP001230188">
    <property type="component" value="Unassembled WGS sequence"/>
</dbReference>
<comment type="caution">
    <text evidence="2">The sequence shown here is derived from an EMBL/GenBank/DDBJ whole genome shotgun (WGS) entry which is preliminary data.</text>
</comment>
<proteinExistence type="predicted"/>
<protein>
    <recommendedName>
        <fullName evidence="1">Haem-binding uptake Tiki superfamily ChaN domain-containing protein</fullName>
    </recommendedName>
</protein>
<dbReference type="SUPFAM" id="SSF159501">
    <property type="entry name" value="EreA/ChaN-like"/>
    <property type="match status" value="1"/>
</dbReference>
<reference evidence="2" key="1">
    <citation type="submission" date="2023-01" db="EMBL/GenBank/DDBJ databases">
        <title>Metagenome sequencing of chrysophaentin producing Chrysophaeum taylorii.</title>
        <authorList>
            <person name="Davison J."/>
            <person name="Bewley C."/>
        </authorList>
    </citation>
    <scope>NUCLEOTIDE SEQUENCE</scope>
    <source>
        <strain evidence="2">NIES-1699</strain>
    </source>
</reference>
<dbReference type="CDD" id="cd14727">
    <property type="entry name" value="ChanN-like"/>
    <property type="match status" value="1"/>
</dbReference>
<evidence type="ECO:0000259" key="1">
    <source>
        <dbReference type="Pfam" id="PF04187"/>
    </source>
</evidence>
<keyword evidence="3" id="KW-1185">Reference proteome</keyword>
<accession>A0AAD7UL57</accession>
<dbReference type="Gene3D" id="3.40.50.11550">
    <property type="match status" value="1"/>
</dbReference>
<name>A0AAD7UL57_9STRA</name>
<evidence type="ECO:0000313" key="3">
    <source>
        <dbReference type="Proteomes" id="UP001230188"/>
    </source>
</evidence>
<dbReference type="Pfam" id="PF04187">
    <property type="entry name" value="Cofac_haem_bdg"/>
    <property type="match status" value="1"/>
</dbReference>
<evidence type="ECO:0000313" key="2">
    <source>
        <dbReference type="EMBL" id="KAJ8608936.1"/>
    </source>
</evidence>
<dbReference type="InterPro" id="IPR007314">
    <property type="entry name" value="Cofac_haem-bd_dom"/>
</dbReference>
<dbReference type="AlphaFoldDB" id="A0AAD7UL57"/>
<feature type="domain" description="Haem-binding uptake Tiki superfamily ChaN" evidence="1">
    <location>
        <begin position="72"/>
        <end position="268"/>
    </location>
</feature>
<gene>
    <name evidence="2" type="ORF">CTAYLR_005318</name>
</gene>
<dbReference type="EMBL" id="JAQMWT010000157">
    <property type="protein sequence ID" value="KAJ8608936.1"/>
    <property type="molecule type" value="Genomic_DNA"/>
</dbReference>
<organism evidence="2 3">
    <name type="scientific">Chrysophaeum taylorii</name>
    <dbReference type="NCBI Taxonomy" id="2483200"/>
    <lineage>
        <taxon>Eukaryota</taxon>
        <taxon>Sar</taxon>
        <taxon>Stramenopiles</taxon>
        <taxon>Ochrophyta</taxon>
        <taxon>Pelagophyceae</taxon>
        <taxon>Pelagomonadales</taxon>
        <taxon>Pelagomonadaceae</taxon>
        <taxon>Chrysophaeum</taxon>
    </lineage>
</organism>
<sequence length="351" mass="39902">MWRRALVFGQTTSVVGLVVHCDRRKQKQKEEERRGTLLAENLCILERQHTNRPLVHISLEELLDEVASPRLRLVLFGETHTDQAAQELERVLYERMTCRGRRVALGLESIETDKRDAVRDFVSDELADVAELFRIREDATRYGPLVCLAKASRNAIVAANAPRRLVSTVSRNGAAALDSLPPDDLALLPPLRVYAATPITRAYHERLRDVWPTGSEERRSRLVAAQCLWDTAMAYAALDHLRAHPAEAIMLVLGRFHVEYYLGVCDQVEHMLDTDAAFSDVDLERDEFRILVCIPLTEATFRDQAKRGWHDLRHDRSLANLADFVVFTRCASSTDQEIDVADHHHDVSLLL</sequence>